<evidence type="ECO:0000256" key="1">
    <source>
        <dbReference type="SAM" id="Phobius"/>
    </source>
</evidence>
<evidence type="ECO:0000259" key="3">
    <source>
        <dbReference type="Pfam" id="PF16344"/>
    </source>
</evidence>
<dbReference type="GO" id="GO:0016989">
    <property type="term" value="F:sigma factor antagonist activity"/>
    <property type="evidence" value="ECO:0007669"/>
    <property type="project" value="TreeGrafter"/>
</dbReference>
<evidence type="ECO:0000259" key="2">
    <source>
        <dbReference type="Pfam" id="PF04773"/>
    </source>
</evidence>
<dbReference type="EMBL" id="JADIMH010000015">
    <property type="protein sequence ID" value="MBO8466711.1"/>
    <property type="molecule type" value="Genomic_DNA"/>
</dbReference>
<dbReference type="PANTHER" id="PTHR30273">
    <property type="entry name" value="PERIPLASMIC SIGNAL SENSOR AND SIGMA FACTOR ACTIVATOR FECR-RELATED"/>
    <property type="match status" value="1"/>
</dbReference>
<dbReference type="PANTHER" id="PTHR30273:SF2">
    <property type="entry name" value="PROTEIN FECR"/>
    <property type="match status" value="1"/>
</dbReference>
<dbReference type="Pfam" id="PF04773">
    <property type="entry name" value="FecR"/>
    <property type="match status" value="1"/>
</dbReference>
<accession>A0A9D9NAT3</accession>
<feature type="domain" description="FecR protein" evidence="2">
    <location>
        <begin position="117"/>
        <end position="210"/>
    </location>
</feature>
<gene>
    <name evidence="4" type="ORF">IAB99_02975</name>
</gene>
<comment type="caution">
    <text evidence="4">The sequence shown here is derived from an EMBL/GenBank/DDBJ whole genome shotgun (WGS) entry which is preliminary data.</text>
</comment>
<sequence>MTHKSIKEIIRTYLQNDVPEQVRESFEKWMLDTESFQEKNEALESIWNESVHESSGDGGPVRTVSSVFDDASAFDAARKRSDRRRGTALWISSAAAVFFAFIALFQFFSDRTPDVRLASSEDAKASFVLPDGSKVWLNSGSTLSYSKGLKGRNRTVTLEGEGFFDVEKNPDRPFVVKARDLDITVLGTEFTVSAQDDKDIAVYLQEGRVKVSGPKLEDGLEMKPDQAIIYDRLSSGYKVRKVNAANHTAWIRDRLDFYNTSLYDILETLCHWYNTGIKCTDPVLAGRIKLTLTVRQEPLEEIMLAIAELVPYEFTTLKDSTDTVYITLSKN</sequence>
<name>A0A9D9NAT3_9BACT</name>
<protein>
    <submittedName>
        <fullName evidence="4">FecR domain-containing protein</fullName>
    </submittedName>
</protein>
<dbReference type="AlphaFoldDB" id="A0A9D9NAT3"/>
<dbReference type="Gene3D" id="3.55.50.30">
    <property type="match status" value="1"/>
</dbReference>
<evidence type="ECO:0000313" key="4">
    <source>
        <dbReference type="EMBL" id="MBO8466711.1"/>
    </source>
</evidence>
<dbReference type="InterPro" id="IPR006860">
    <property type="entry name" value="FecR"/>
</dbReference>
<reference evidence="4" key="1">
    <citation type="submission" date="2020-10" db="EMBL/GenBank/DDBJ databases">
        <authorList>
            <person name="Gilroy R."/>
        </authorList>
    </citation>
    <scope>NUCLEOTIDE SEQUENCE</scope>
    <source>
        <strain evidence="4">B1-15692</strain>
    </source>
</reference>
<evidence type="ECO:0000313" key="5">
    <source>
        <dbReference type="Proteomes" id="UP000823660"/>
    </source>
</evidence>
<dbReference type="InterPro" id="IPR032508">
    <property type="entry name" value="FecR_C"/>
</dbReference>
<proteinExistence type="predicted"/>
<dbReference type="Pfam" id="PF16344">
    <property type="entry name" value="FecR_C"/>
    <property type="match status" value="1"/>
</dbReference>
<keyword evidence="1" id="KW-1133">Transmembrane helix</keyword>
<dbReference type="InterPro" id="IPR012373">
    <property type="entry name" value="Ferrdict_sens_TM"/>
</dbReference>
<dbReference type="Gene3D" id="2.60.120.1440">
    <property type="match status" value="1"/>
</dbReference>
<keyword evidence="1" id="KW-0472">Membrane</keyword>
<organism evidence="4 5">
    <name type="scientific">Candidatus Cryptobacteroides faecipullorum</name>
    <dbReference type="NCBI Taxonomy" id="2840764"/>
    <lineage>
        <taxon>Bacteria</taxon>
        <taxon>Pseudomonadati</taxon>
        <taxon>Bacteroidota</taxon>
        <taxon>Bacteroidia</taxon>
        <taxon>Bacteroidales</taxon>
        <taxon>Candidatus Cryptobacteroides</taxon>
    </lineage>
</organism>
<dbReference type="Proteomes" id="UP000823660">
    <property type="component" value="Unassembled WGS sequence"/>
</dbReference>
<feature type="transmembrane region" description="Helical" evidence="1">
    <location>
        <begin position="88"/>
        <end position="108"/>
    </location>
</feature>
<dbReference type="PIRSF" id="PIRSF018266">
    <property type="entry name" value="FecR"/>
    <property type="match status" value="1"/>
</dbReference>
<reference evidence="4" key="2">
    <citation type="journal article" date="2021" name="PeerJ">
        <title>Extensive microbial diversity within the chicken gut microbiome revealed by metagenomics and culture.</title>
        <authorList>
            <person name="Gilroy R."/>
            <person name="Ravi A."/>
            <person name="Getino M."/>
            <person name="Pursley I."/>
            <person name="Horton D.L."/>
            <person name="Alikhan N.F."/>
            <person name="Baker D."/>
            <person name="Gharbi K."/>
            <person name="Hall N."/>
            <person name="Watson M."/>
            <person name="Adriaenssens E.M."/>
            <person name="Foster-Nyarko E."/>
            <person name="Jarju S."/>
            <person name="Secka A."/>
            <person name="Antonio M."/>
            <person name="Oren A."/>
            <person name="Chaudhuri R.R."/>
            <person name="La Ragione R."/>
            <person name="Hildebrand F."/>
            <person name="Pallen M.J."/>
        </authorList>
    </citation>
    <scope>NUCLEOTIDE SEQUENCE</scope>
    <source>
        <strain evidence="4">B1-15692</strain>
    </source>
</reference>
<keyword evidence="1" id="KW-0812">Transmembrane</keyword>
<feature type="domain" description="Protein FecR C-terminal" evidence="3">
    <location>
        <begin position="255"/>
        <end position="319"/>
    </location>
</feature>